<keyword evidence="3" id="KW-1185">Reference proteome</keyword>
<evidence type="ECO:0000256" key="1">
    <source>
        <dbReference type="SAM" id="MobiDB-lite"/>
    </source>
</evidence>
<accession>A0AAI8VK13</accession>
<evidence type="ECO:0000313" key="2">
    <source>
        <dbReference type="EMBL" id="CAJ2509235.1"/>
    </source>
</evidence>
<feature type="region of interest" description="Disordered" evidence="1">
    <location>
        <begin position="145"/>
        <end position="201"/>
    </location>
</feature>
<reference evidence="2" key="1">
    <citation type="submission" date="2023-10" db="EMBL/GenBank/DDBJ databases">
        <authorList>
            <person name="Hackl T."/>
        </authorList>
    </citation>
    <scope>NUCLEOTIDE SEQUENCE</scope>
</reference>
<name>A0AAI8VK13_9PEZI</name>
<comment type="caution">
    <text evidence="2">The sequence shown here is derived from an EMBL/GenBank/DDBJ whole genome shotgun (WGS) entry which is preliminary data.</text>
</comment>
<dbReference type="AlphaFoldDB" id="A0AAI8VK13"/>
<protein>
    <submittedName>
        <fullName evidence="2">Uu.00g142610.m01.CDS01</fullName>
    </submittedName>
</protein>
<evidence type="ECO:0000313" key="3">
    <source>
        <dbReference type="Proteomes" id="UP001295740"/>
    </source>
</evidence>
<dbReference type="Proteomes" id="UP001295740">
    <property type="component" value="Unassembled WGS sequence"/>
</dbReference>
<dbReference type="EMBL" id="CAUWAG010000012">
    <property type="protein sequence ID" value="CAJ2509235.1"/>
    <property type="molecule type" value="Genomic_DNA"/>
</dbReference>
<sequence>MAPGETYLIIDGLQHIANADRSGYLGFTQKVTTKAFKRFHLVVSTRNEAKLDRVLSDITGWTYITFNEVHTLGHMKQWASGYLASDHELGQISECMRDNIVDGFYTWRTAYFKLQTLRDLESIGWTHVFNKYNGAPQPAQLNDWVFGLQTPAPPPSPPPSPPSPGGGSGGDSSKKKRTYSQPEAGSKRPKFTYCLPGNMGV</sequence>
<feature type="compositionally biased region" description="Pro residues" evidence="1">
    <location>
        <begin position="151"/>
        <end position="164"/>
    </location>
</feature>
<organism evidence="2 3">
    <name type="scientific">Anthostomella pinea</name>
    <dbReference type="NCBI Taxonomy" id="933095"/>
    <lineage>
        <taxon>Eukaryota</taxon>
        <taxon>Fungi</taxon>
        <taxon>Dikarya</taxon>
        <taxon>Ascomycota</taxon>
        <taxon>Pezizomycotina</taxon>
        <taxon>Sordariomycetes</taxon>
        <taxon>Xylariomycetidae</taxon>
        <taxon>Xylariales</taxon>
        <taxon>Xylariaceae</taxon>
        <taxon>Anthostomella</taxon>
    </lineage>
</organism>
<gene>
    <name evidence="2" type="ORF">KHLLAP_LOCUS9703</name>
</gene>
<proteinExistence type="predicted"/>